<protein>
    <recommendedName>
        <fullName evidence="1">DUF427 domain-containing protein</fullName>
    </recommendedName>
</protein>
<dbReference type="GeneID" id="89924969"/>
<dbReference type="Gene3D" id="2.170.150.40">
    <property type="entry name" value="Domain of unknown function (DUF427)"/>
    <property type="match status" value="1"/>
</dbReference>
<sequence>MATTTDTDLLKSLLAKGPPKSLGSSRELTLALGDLYIASTTLKAKPLLVWETESGYPRYYIPFDSLHQDIKAAFATGFSEGGPDVKLEVVNNVKGENDAEAVIERLSIGSKSTTWVRFTGGPLKDLIRFERQEIDEWFENGALFVGIKNPYKRIDTKPVARHVIVKIDGEVVAETTVAVLLSETGLKEAYYLPATSIKSWDMVEKSSWRTACPYKGEAWYLNITVDGKKKEDSIWYYPYPTHESAGIEGFISFYNKEGTDIIVDGVKV</sequence>
<dbReference type="InterPro" id="IPR007361">
    <property type="entry name" value="DUF427"/>
</dbReference>
<dbReference type="Proteomes" id="UP001337655">
    <property type="component" value="Unassembled WGS sequence"/>
</dbReference>
<dbReference type="RefSeq" id="XP_064660830.1">
    <property type="nucleotide sequence ID" value="XM_064800879.1"/>
</dbReference>
<name>A0AAV9PH14_9PEZI</name>
<dbReference type="EMBL" id="JAVRRT010000005">
    <property type="protein sequence ID" value="KAK5171986.1"/>
    <property type="molecule type" value="Genomic_DNA"/>
</dbReference>
<dbReference type="AlphaFoldDB" id="A0AAV9PH14"/>
<dbReference type="PANTHER" id="PTHR34310">
    <property type="entry name" value="DUF427 DOMAIN PROTEIN (AFU_ORTHOLOGUE AFUA_3G02220)"/>
    <property type="match status" value="1"/>
</dbReference>
<dbReference type="PANTHER" id="PTHR34310:SF9">
    <property type="entry name" value="BLR5716 PROTEIN"/>
    <property type="match status" value="1"/>
</dbReference>
<dbReference type="InterPro" id="IPR038694">
    <property type="entry name" value="DUF427_sf"/>
</dbReference>
<gene>
    <name evidence="2" type="ORF">LTR77_003623</name>
</gene>
<proteinExistence type="predicted"/>
<accession>A0AAV9PH14</accession>
<reference evidence="2 3" key="1">
    <citation type="submission" date="2023-08" db="EMBL/GenBank/DDBJ databases">
        <title>Black Yeasts Isolated from many extreme environments.</title>
        <authorList>
            <person name="Coleine C."/>
            <person name="Stajich J.E."/>
            <person name="Selbmann L."/>
        </authorList>
    </citation>
    <scope>NUCLEOTIDE SEQUENCE [LARGE SCALE GENOMIC DNA]</scope>
    <source>
        <strain evidence="2 3">CCFEE 5935</strain>
    </source>
</reference>
<evidence type="ECO:0000259" key="1">
    <source>
        <dbReference type="Pfam" id="PF04248"/>
    </source>
</evidence>
<comment type="caution">
    <text evidence="2">The sequence shown here is derived from an EMBL/GenBank/DDBJ whole genome shotgun (WGS) entry which is preliminary data.</text>
</comment>
<evidence type="ECO:0000313" key="3">
    <source>
        <dbReference type="Proteomes" id="UP001337655"/>
    </source>
</evidence>
<feature type="domain" description="DUF427" evidence="1">
    <location>
        <begin position="164"/>
        <end position="255"/>
    </location>
</feature>
<dbReference type="Pfam" id="PF04248">
    <property type="entry name" value="NTP_transf_9"/>
    <property type="match status" value="1"/>
</dbReference>
<keyword evidence="3" id="KW-1185">Reference proteome</keyword>
<organism evidence="2 3">
    <name type="scientific">Saxophila tyrrhenica</name>
    <dbReference type="NCBI Taxonomy" id="1690608"/>
    <lineage>
        <taxon>Eukaryota</taxon>
        <taxon>Fungi</taxon>
        <taxon>Dikarya</taxon>
        <taxon>Ascomycota</taxon>
        <taxon>Pezizomycotina</taxon>
        <taxon>Dothideomycetes</taxon>
        <taxon>Dothideomycetidae</taxon>
        <taxon>Mycosphaerellales</taxon>
        <taxon>Extremaceae</taxon>
        <taxon>Saxophila</taxon>
    </lineage>
</organism>
<evidence type="ECO:0000313" key="2">
    <source>
        <dbReference type="EMBL" id="KAK5171986.1"/>
    </source>
</evidence>